<proteinExistence type="inferred from homology"/>
<dbReference type="Pfam" id="PF17871">
    <property type="entry name" value="AAA_lid_9"/>
    <property type="match status" value="1"/>
</dbReference>
<evidence type="ECO:0000256" key="6">
    <source>
        <dbReference type="PROSITE-ProRule" id="PRU01251"/>
    </source>
</evidence>
<keyword evidence="11" id="KW-1185">Reference proteome</keyword>
<keyword evidence="4" id="KW-0067">ATP-binding</keyword>
<dbReference type="InterPro" id="IPR041546">
    <property type="entry name" value="ClpA/ClpB_AAA_lid"/>
</dbReference>
<gene>
    <name evidence="10" type="primary">tssH</name>
    <name evidence="10" type="synonym">clpV</name>
    <name evidence="10" type="ORF">ACFSE1_06005</name>
</gene>
<feature type="coiled-coil region" evidence="7">
    <location>
        <begin position="449"/>
        <end position="483"/>
    </location>
</feature>
<dbReference type="EMBL" id="JBHUEQ010000006">
    <property type="protein sequence ID" value="MFD1745014.1"/>
    <property type="molecule type" value="Genomic_DNA"/>
</dbReference>
<dbReference type="CDD" id="cd00009">
    <property type="entry name" value="AAA"/>
    <property type="match status" value="1"/>
</dbReference>
<dbReference type="Gene3D" id="3.40.50.300">
    <property type="entry name" value="P-loop containing nucleotide triphosphate hydrolases"/>
    <property type="match status" value="3"/>
</dbReference>
<dbReference type="Pfam" id="PF07724">
    <property type="entry name" value="AAA_2"/>
    <property type="match status" value="1"/>
</dbReference>
<dbReference type="PROSITE" id="PS51903">
    <property type="entry name" value="CLP_R"/>
    <property type="match status" value="1"/>
</dbReference>
<protein>
    <submittedName>
        <fullName evidence="10">Type VI secretion system ATPase TssH</fullName>
    </submittedName>
</protein>
<evidence type="ECO:0000256" key="2">
    <source>
        <dbReference type="ARBA" id="ARBA00022737"/>
    </source>
</evidence>
<feature type="compositionally biased region" description="Basic residues" evidence="8">
    <location>
        <begin position="910"/>
        <end position="925"/>
    </location>
</feature>
<evidence type="ECO:0000313" key="10">
    <source>
        <dbReference type="EMBL" id="MFD1745014.1"/>
    </source>
</evidence>
<dbReference type="Proteomes" id="UP001597322">
    <property type="component" value="Unassembled WGS sequence"/>
</dbReference>
<comment type="caution">
    <text evidence="10">The sequence shown here is derived from an EMBL/GenBank/DDBJ whole genome shotgun (WGS) entry which is preliminary data.</text>
</comment>
<dbReference type="CDD" id="cd19499">
    <property type="entry name" value="RecA-like_ClpB_Hsp104-like"/>
    <property type="match status" value="1"/>
</dbReference>
<evidence type="ECO:0000256" key="7">
    <source>
        <dbReference type="SAM" id="Coils"/>
    </source>
</evidence>
<dbReference type="Pfam" id="PF02861">
    <property type="entry name" value="Clp_N"/>
    <property type="match status" value="1"/>
</dbReference>
<evidence type="ECO:0000313" key="11">
    <source>
        <dbReference type="Proteomes" id="UP001597322"/>
    </source>
</evidence>
<feature type="region of interest" description="Disordered" evidence="8">
    <location>
        <begin position="894"/>
        <end position="925"/>
    </location>
</feature>
<evidence type="ECO:0000256" key="5">
    <source>
        <dbReference type="ARBA" id="ARBA00023186"/>
    </source>
</evidence>
<evidence type="ECO:0000256" key="4">
    <source>
        <dbReference type="ARBA" id="ARBA00022840"/>
    </source>
</evidence>
<keyword evidence="2 6" id="KW-0677">Repeat</keyword>
<dbReference type="InterPro" id="IPR003593">
    <property type="entry name" value="AAA+_ATPase"/>
</dbReference>
<organism evidence="10 11">
    <name type="scientific">Rhizobium helianthi</name>
    <dbReference type="NCBI Taxonomy" id="1132695"/>
    <lineage>
        <taxon>Bacteria</taxon>
        <taxon>Pseudomonadati</taxon>
        <taxon>Pseudomonadota</taxon>
        <taxon>Alphaproteobacteria</taxon>
        <taxon>Hyphomicrobiales</taxon>
        <taxon>Rhizobiaceae</taxon>
        <taxon>Rhizobium/Agrobacterium group</taxon>
        <taxon>Rhizobium</taxon>
    </lineage>
</organism>
<dbReference type="NCBIfam" id="TIGR03345">
    <property type="entry name" value="VI_ClpV1"/>
    <property type="match status" value="1"/>
</dbReference>
<dbReference type="SMART" id="SM01086">
    <property type="entry name" value="ClpB_D2-small"/>
    <property type="match status" value="1"/>
</dbReference>
<dbReference type="SUPFAM" id="SSF81923">
    <property type="entry name" value="Double Clp-N motif"/>
    <property type="match status" value="1"/>
</dbReference>
<name>A0ABW4M1F1_9HYPH</name>
<dbReference type="SUPFAM" id="SSF52540">
    <property type="entry name" value="P-loop containing nucleoside triphosphate hydrolases"/>
    <property type="match status" value="2"/>
</dbReference>
<evidence type="ECO:0000259" key="9">
    <source>
        <dbReference type="PROSITE" id="PS51903"/>
    </source>
</evidence>
<comment type="similarity">
    <text evidence="1">Belongs to the ClpA/ClpB family.</text>
</comment>
<dbReference type="InterPro" id="IPR027417">
    <property type="entry name" value="P-loop_NTPase"/>
</dbReference>
<dbReference type="RefSeq" id="WP_377397854.1">
    <property type="nucleotide sequence ID" value="NZ_JBHUEQ010000006.1"/>
</dbReference>
<dbReference type="Pfam" id="PF10431">
    <property type="entry name" value="ClpB_D2-small"/>
    <property type="match status" value="1"/>
</dbReference>
<keyword evidence="5" id="KW-0143">Chaperone</keyword>
<dbReference type="InterPro" id="IPR050130">
    <property type="entry name" value="ClpA_ClpB"/>
</dbReference>
<dbReference type="InterPro" id="IPR018368">
    <property type="entry name" value="ClpA/B_CS1"/>
</dbReference>
<keyword evidence="7" id="KW-0175">Coiled coil</keyword>
<dbReference type="Pfam" id="PF00004">
    <property type="entry name" value="AAA"/>
    <property type="match status" value="1"/>
</dbReference>
<sequence length="925" mass="100141">MPQIDLDRLIRRLDAPLRVGLETGASVAARMQHSSVELAHWLRGLLDVPDIAASLSAAGVDCEALRQQLDGAIADLGRGDGASLVLSQNILATCREAWLLSSLEQGRNSITLGDILAALVDDSSLRAYLRGAAPVLLRLDRNAVDAMRARAPQPGPADVQEAASATASSDGNEFLRLYTRDMTAEARGGKLDAVIGRQQELRQVIDILMRRRQNNPILVGEPGVGKTAIVEALALGIVHEDVPEKLRSIRLLLLDLTLLQAGAGVKGEFERRLHGVVDAVKNSPEPIILFIDEAHGLIGAGGQPGQGDAANILKPALARGELRTIAATTWSEYKRHIERDAALTRRFQLVHVREPDQATAIQMVRGIAAGLKKHHGVRIRDEAIRAAVELTERYLPARQLPDKAISVLDTAAAAVALARQTTPGALSDLRQESMLLEQERSWLAREPQTNETTARLAEIDAEIAAIQNEILELENRLDAELRLSSEADRLEQLVAADEDVVPIPLVCEQIGVSSNVTPLPSHARNCETPSQALKQLEQAISDLSGENRLVPRVVDRDVVAAIVSRWTGIPVGKLLSDQITAVQTLDQNLKQRVLGQDHVIGRIANAMRAAKAGLADPSRPPGVFLLVGMSGTGKTETALSVADILYGGSQHLTTINMSEFKEEHKISMLLGSPPGYVGYGEGGVLTEAVRRRPYGVLLLDEIDKAHPGLQEIFYQVFDKGTLRDGEGRDIDFRNTTIFMTANTGSELLASLASDPDTMPEGEALETLLVPELQKHFKPAFLGRTTILPFMPLGQESLLGIVDMHLARIAKRIKDTYAAELAVDKTARDALCARAQRSEMGARAIEVMIMRDLMPALSSSLLETLTRAAKIQNIQIRHDGQSFAISVQAQNAEQESVGAGKAGASDEVAPARKRVRGRARRRADVP</sequence>
<dbReference type="InterPro" id="IPR019489">
    <property type="entry name" value="Clp_ATPase_C"/>
</dbReference>
<evidence type="ECO:0000256" key="1">
    <source>
        <dbReference type="ARBA" id="ARBA00008675"/>
    </source>
</evidence>
<dbReference type="InterPro" id="IPR004176">
    <property type="entry name" value="Clp_R_N"/>
</dbReference>
<dbReference type="InterPro" id="IPR001270">
    <property type="entry name" value="ClpA/B"/>
</dbReference>
<dbReference type="Gene3D" id="1.10.1780.10">
    <property type="entry name" value="Clp, N-terminal domain"/>
    <property type="match status" value="1"/>
</dbReference>
<accession>A0ABW4M1F1</accession>
<dbReference type="PROSITE" id="PS00870">
    <property type="entry name" value="CLPAB_1"/>
    <property type="match status" value="1"/>
</dbReference>
<dbReference type="PANTHER" id="PTHR11638">
    <property type="entry name" value="ATP-DEPENDENT CLP PROTEASE"/>
    <property type="match status" value="1"/>
</dbReference>
<evidence type="ECO:0000256" key="8">
    <source>
        <dbReference type="SAM" id="MobiDB-lite"/>
    </source>
</evidence>
<dbReference type="InterPro" id="IPR036628">
    <property type="entry name" value="Clp_N_dom_sf"/>
</dbReference>
<dbReference type="Gene3D" id="1.10.8.60">
    <property type="match status" value="1"/>
</dbReference>
<dbReference type="PRINTS" id="PR00300">
    <property type="entry name" value="CLPPROTEASEA"/>
</dbReference>
<dbReference type="InterPro" id="IPR017729">
    <property type="entry name" value="ATPase_T6SS_ClpV1"/>
</dbReference>
<reference evidence="11" key="1">
    <citation type="journal article" date="2019" name="Int. J. Syst. Evol. Microbiol.">
        <title>The Global Catalogue of Microorganisms (GCM) 10K type strain sequencing project: providing services to taxonomists for standard genome sequencing and annotation.</title>
        <authorList>
            <consortium name="The Broad Institute Genomics Platform"/>
            <consortium name="The Broad Institute Genome Sequencing Center for Infectious Disease"/>
            <person name="Wu L."/>
            <person name="Ma J."/>
        </authorList>
    </citation>
    <scope>NUCLEOTIDE SEQUENCE [LARGE SCALE GENOMIC DNA]</scope>
    <source>
        <strain evidence="11">CG52</strain>
    </source>
</reference>
<dbReference type="SMART" id="SM00382">
    <property type="entry name" value="AAA"/>
    <property type="match status" value="2"/>
</dbReference>
<keyword evidence="3" id="KW-0547">Nucleotide-binding</keyword>
<evidence type="ECO:0000256" key="3">
    <source>
        <dbReference type="ARBA" id="ARBA00022741"/>
    </source>
</evidence>
<dbReference type="PANTHER" id="PTHR11638:SF184">
    <property type="entry name" value="ATPASE WITH CHAPERONE ACTIVITY"/>
    <property type="match status" value="1"/>
</dbReference>
<feature type="domain" description="Clp R" evidence="9">
    <location>
        <begin position="10"/>
        <end position="150"/>
    </location>
</feature>
<dbReference type="InterPro" id="IPR003959">
    <property type="entry name" value="ATPase_AAA_core"/>
</dbReference>